<keyword evidence="2" id="KW-1185">Reference proteome</keyword>
<evidence type="ECO:0000313" key="1">
    <source>
        <dbReference type="EMBL" id="WEM34102.1"/>
    </source>
</evidence>
<dbReference type="Proteomes" id="UP001216454">
    <property type="component" value="Segment"/>
</dbReference>
<accession>A0AAF0I8P1</accession>
<evidence type="ECO:0000313" key="2">
    <source>
        <dbReference type="Proteomes" id="UP001216454"/>
    </source>
</evidence>
<dbReference type="EMBL" id="OQ412633">
    <property type="protein sequence ID" value="WEM34102.1"/>
    <property type="molecule type" value="Genomic_DNA"/>
</dbReference>
<proteinExistence type="predicted"/>
<sequence>MKPSYTVRLTDETTRLVQADYVVASDTFVELWLDSRAVALYPSFEVQEVYRTDCVQVGE</sequence>
<name>A0AAF0I8P1_9CAUD</name>
<protein>
    <submittedName>
        <fullName evidence="1">Uncharacterized protein</fullName>
    </submittedName>
</protein>
<organism evidence="1 2">
    <name type="scientific">Pseudomonas phage JB10</name>
    <dbReference type="NCBI Taxonomy" id="3028140"/>
    <lineage>
        <taxon>Viruses</taxon>
        <taxon>Duplodnaviria</taxon>
        <taxon>Heunggongvirae</taxon>
        <taxon>Uroviricota</taxon>
        <taxon>Caudoviricetes</taxon>
        <taxon>Autographivirales</taxon>
        <taxon>Autoscriptoviridae</taxon>
        <taxon>Krylovirinae</taxon>
        <taxon>Phikmvvirus</taxon>
        <taxon>Phikmvvirus JB10</taxon>
    </lineage>
</organism>
<reference evidence="1 2" key="1">
    <citation type="submission" date="2023-02" db="EMBL/GenBank/DDBJ databases">
        <title>Class-driven Synergy and Antagonism between a Pseudomonas Phage and Antibiotics.</title>
        <authorList>
            <person name="Nicholls P."/>
            <person name="Clark J.R."/>
            <person name="Gu Liu C."/>
            <person name="Terwilliger A."/>
            <person name="Maresso A.W."/>
        </authorList>
    </citation>
    <scope>NUCLEOTIDE SEQUENCE [LARGE SCALE GENOMIC DNA]</scope>
</reference>